<sequence length="54" mass="6191">MTDKKKKKENTLDREEYGYGYDISPKDLGVVGQNEAAKRKNNGKQQEYASPKLK</sequence>
<accession>A0ABR8R8R3</accession>
<dbReference type="Proteomes" id="UP000640786">
    <property type="component" value="Unassembled WGS sequence"/>
</dbReference>
<proteinExistence type="predicted"/>
<evidence type="ECO:0000313" key="2">
    <source>
        <dbReference type="EMBL" id="MBD7944177.1"/>
    </source>
</evidence>
<dbReference type="EMBL" id="JACSQO010000003">
    <property type="protein sequence ID" value="MBD7944177.1"/>
    <property type="molecule type" value="Genomic_DNA"/>
</dbReference>
<comment type="caution">
    <text evidence="2">The sequence shown here is derived from an EMBL/GenBank/DDBJ whole genome shotgun (WGS) entry which is preliminary data.</text>
</comment>
<feature type="region of interest" description="Disordered" evidence="1">
    <location>
        <begin position="1"/>
        <end position="54"/>
    </location>
</feature>
<protein>
    <submittedName>
        <fullName evidence="2">Uncharacterized protein</fullName>
    </submittedName>
</protein>
<gene>
    <name evidence="2" type="ORF">H9650_08605</name>
</gene>
<reference evidence="2 3" key="1">
    <citation type="submission" date="2020-08" db="EMBL/GenBank/DDBJ databases">
        <title>A Genomic Blueprint of the Chicken Gut Microbiome.</title>
        <authorList>
            <person name="Gilroy R."/>
            <person name="Ravi A."/>
            <person name="Getino M."/>
            <person name="Pursley I."/>
            <person name="Horton D.L."/>
            <person name="Alikhan N.-F."/>
            <person name="Baker D."/>
            <person name="Gharbi K."/>
            <person name="Hall N."/>
            <person name="Watson M."/>
            <person name="Adriaenssens E.M."/>
            <person name="Foster-Nyarko E."/>
            <person name="Jarju S."/>
            <person name="Secka A."/>
            <person name="Antonio M."/>
            <person name="Oren A."/>
            <person name="Chaudhuri R."/>
            <person name="La Ragione R.M."/>
            <person name="Hildebrand F."/>
            <person name="Pallen M.J."/>
        </authorList>
    </citation>
    <scope>NUCLEOTIDE SEQUENCE [LARGE SCALE GENOMIC DNA]</scope>
    <source>
        <strain evidence="2 3">Sa2BUA9</strain>
    </source>
</reference>
<evidence type="ECO:0000313" key="3">
    <source>
        <dbReference type="Proteomes" id="UP000640786"/>
    </source>
</evidence>
<name>A0ABR8R8R3_9BACI</name>
<organism evidence="2 3">
    <name type="scientific">Psychrobacillus faecigallinarum</name>
    <dbReference type="NCBI Taxonomy" id="2762235"/>
    <lineage>
        <taxon>Bacteria</taxon>
        <taxon>Bacillati</taxon>
        <taxon>Bacillota</taxon>
        <taxon>Bacilli</taxon>
        <taxon>Bacillales</taxon>
        <taxon>Bacillaceae</taxon>
        <taxon>Psychrobacillus</taxon>
    </lineage>
</organism>
<keyword evidence="3" id="KW-1185">Reference proteome</keyword>
<evidence type="ECO:0000256" key="1">
    <source>
        <dbReference type="SAM" id="MobiDB-lite"/>
    </source>
</evidence>
<dbReference type="RefSeq" id="WP_186318161.1">
    <property type="nucleotide sequence ID" value="NZ_JACSQO010000003.1"/>
</dbReference>
<feature type="compositionally biased region" description="Basic and acidic residues" evidence="1">
    <location>
        <begin position="1"/>
        <end position="17"/>
    </location>
</feature>